<dbReference type="Proteomes" id="UP000475214">
    <property type="component" value="Unassembled WGS sequence"/>
</dbReference>
<sequence length="66" mass="7050">MKRHEADVTSLVFGLLFFGVFVVWVLVHAGAMGIEGIGQAVPILFVAVGLAGLAASISKLRRNREN</sequence>
<protein>
    <submittedName>
        <fullName evidence="2">Uncharacterized protein</fullName>
    </submittedName>
</protein>
<feature type="transmembrane region" description="Helical" evidence="1">
    <location>
        <begin position="12"/>
        <end position="31"/>
    </location>
</feature>
<keyword evidence="1" id="KW-0812">Transmembrane</keyword>
<gene>
    <name evidence="2" type="ORF">G1H10_05710</name>
</gene>
<keyword evidence="3" id="KW-1185">Reference proteome</keyword>
<keyword evidence="1" id="KW-0472">Membrane</keyword>
<accession>A0A6L9S6P0</accession>
<evidence type="ECO:0000313" key="2">
    <source>
        <dbReference type="EMBL" id="NED99659.1"/>
    </source>
</evidence>
<evidence type="ECO:0000313" key="3">
    <source>
        <dbReference type="Proteomes" id="UP000475214"/>
    </source>
</evidence>
<comment type="caution">
    <text evidence="2">The sequence shown here is derived from an EMBL/GenBank/DDBJ whole genome shotgun (WGS) entry which is preliminary data.</text>
</comment>
<dbReference type="EMBL" id="JAAGOA010000003">
    <property type="protein sequence ID" value="NED99659.1"/>
    <property type="molecule type" value="Genomic_DNA"/>
</dbReference>
<feature type="transmembrane region" description="Helical" evidence="1">
    <location>
        <begin position="37"/>
        <end position="57"/>
    </location>
</feature>
<organism evidence="2 3">
    <name type="scientific">Phytoactinopolyspora halotolerans</name>
    <dbReference type="NCBI Taxonomy" id="1981512"/>
    <lineage>
        <taxon>Bacteria</taxon>
        <taxon>Bacillati</taxon>
        <taxon>Actinomycetota</taxon>
        <taxon>Actinomycetes</taxon>
        <taxon>Jiangellales</taxon>
        <taxon>Jiangellaceae</taxon>
        <taxon>Phytoactinopolyspora</taxon>
    </lineage>
</organism>
<reference evidence="2 3" key="1">
    <citation type="submission" date="2020-02" db="EMBL/GenBank/DDBJ databases">
        <authorList>
            <person name="Li X.-J."/>
            <person name="Han X.-M."/>
        </authorList>
    </citation>
    <scope>NUCLEOTIDE SEQUENCE [LARGE SCALE GENOMIC DNA]</scope>
    <source>
        <strain evidence="2 3">CCTCC AB 2017055</strain>
    </source>
</reference>
<proteinExistence type="predicted"/>
<name>A0A6L9S6P0_9ACTN</name>
<dbReference type="RefSeq" id="WP_163733957.1">
    <property type="nucleotide sequence ID" value="NZ_JAAGOA010000003.1"/>
</dbReference>
<evidence type="ECO:0000256" key="1">
    <source>
        <dbReference type="SAM" id="Phobius"/>
    </source>
</evidence>
<dbReference type="AlphaFoldDB" id="A0A6L9S6P0"/>
<keyword evidence="1" id="KW-1133">Transmembrane helix</keyword>